<dbReference type="RefSeq" id="YP_009042008.1">
    <property type="nucleotide sequence ID" value="NC_024303.1"/>
</dbReference>
<dbReference type="KEGG" id="vg:19620168"/>
<dbReference type="InterPro" id="IPR008002">
    <property type="entry name" value="Herpes_Orf30"/>
</dbReference>
<accession>A0A060CXJ7</accession>
<evidence type="ECO:0000313" key="1">
    <source>
        <dbReference type="EMBL" id="AIB03183.1"/>
    </source>
</evidence>
<evidence type="ECO:0000313" key="2">
    <source>
        <dbReference type="Proteomes" id="UP000121539"/>
    </source>
</evidence>
<sequence>MRERLTEADFEACLKFFNRPFPEAIAACASNLAGLRKTEGHTQHLELVALILDLTGTECVQEIVKLNRQSGGGKPTAATSFK</sequence>
<dbReference type="GeneID" id="19620168"/>
<reference evidence="1 2" key="1">
    <citation type="journal article" date="2014" name="J. Gen. Virol.">
        <title>Novel gammaherpesvirus functions encoded by bovine herpesvirus 6 (bovine lymphotropic virus).</title>
        <authorList>
            <person name="Jia J."/>
            <person name="Delhon G."/>
            <person name="Tulman E.R."/>
            <person name="Diel D.G."/>
            <person name="Osorio F.A."/>
            <person name="Wen X."/>
            <person name="Kutish G.F."/>
            <person name="Rock D.L."/>
        </authorList>
    </citation>
    <scope>NUCLEOTIDE SEQUENCE [LARGE SCALE GENOMIC DNA]</scope>
    <source>
        <strain evidence="1">Pennsylvania 47</strain>
    </source>
</reference>
<dbReference type="Proteomes" id="UP000121539">
    <property type="component" value="Segment"/>
</dbReference>
<name>A0A060CXJ7_9GAMA</name>
<organism evidence="1 2">
    <name type="scientific">Bovine gammaherpesvirus 6</name>
    <dbReference type="NCBI Taxonomy" id="1504288"/>
    <lineage>
        <taxon>Viruses</taxon>
        <taxon>Duplodnaviria</taxon>
        <taxon>Heunggongvirae</taxon>
        <taxon>Peploviricota</taxon>
        <taxon>Herviviricetes</taxon>
        <taxon>Herpesvirales</taxon>
        <taxon>Orthoherpesviridae</taxon>
        <taxon>Gammaherpesvirinae</taxon>
        <taxon>Macavirus</taxon>
        <taxon>Macavirus bovinegamma6</taxon>
    </lineage>
</organism>
<proteinExistence type="predicted"/>
<keyword evidence="2" id="KW-1185">Reference proteome</keyword>
<gene>
    <name evidence="1" type="ORF">BoHV6ORF30</name>
</gene>
<protein>
    <submittedName>
        <fullName evidence="1">ORF30</fullName>
    </submittedName>
</protein>
<dbReference type="EMBL" id="KJ705001">
    <property type="protein sequence ID" value="AIB03183.1"/>
    <property type="molecule type" value="Genomic_DNA"/>
</dbReference>
<dbReference type="OrthoDB" id="26245at10239"/>
<dbReference type="Pfam" id="PF05338">
    <property type="entry name" value="DUF717"/>
    <property type="match status" value="1"/>
</dbReference>